<dbReference type="EMBL" id="BARV01007618">
    <property type="protein sequence ID" value="GAI10420.1"/>
    <property type="molecule type" value="Genomic_DNA"/>
</dbReference>
<proteinExistence type="predicted"/>
<gene>
    <name evidence="1" type="ORF">S06H3_15473</name>
</gene>
<accession>X1M6U4</accession>
<name>X1M6U4_9ZZZZ</name>
<sequence length="39" mass="4493">MMVLLSSRLMFVYAQVPISQVKSQTARKYAIALFIFLLD</sequence>
<dbReference type="AlphaFoldDB" id="X1M6U4"/>
<reference evidence="1" key="1">
    <citation type="journal article" date="2014" name="Front. Microbiol.">
        <title>High frequency of phylogenetically diverse reductive dehalogenase-homologous genes in deep subseafloor sedimentary metagenomes.</title>
        <authorList>
            <person name="Kawai M."/>
            <person name="Futagami T."/>
            <person name="Toyoda A."/>
            <person name="Takaki Y."/>
            <person name="Nishi S."/>
            <person name="Hori S."/>
            <person name="Arai W."/>
            <person name="Tsubouchi T."/>
            <person name="Morono Y."/>
            <person name="Uchiyama I."/>
            <person name="Ito T."/>
            <person name="Fujiyama A."/>
            <person name="Inagaki F."/>
            <person name="Takami H."/>
        </authorList>
    </citation>
    <scope>NUCLEOTIDE SEQUENCE</scope>
    <source>
        <strain evidence="1">Expedition CK06-06</strain>
    </source>
</reference>
<protein>
    <submittedName>
        <fullName evidence="1">Uncharacterized protein</fullName>
    </submittedName>
</protein>
<comment type="caution">
    <text evidence="1">The sequence shown here is derived from an EMBL/GenBank/DDBJ whole genome shotgun (WGS) entry which is preliminary data.</text>
</comment>
<evidence type="ECO:0000313" key="1">
    <source>
        <dbReference type="EMBL" id="GAI10420.1"/>
    </source>
</evidence>
<organism evidence="1">
    <name type="scientific">marine sediment metagenome</name>
    <dbReference type="NCBI Taxonomy" id="412755"/>
    <lineage>
        <taxon>unclassified sequences</taxon>
        <taxon>metagenomes</taxon>
        <taxon>ecological metagenomes</taxon>
    </lineage>
</organism>